<reference evidence="2 3" key="1">
    <citation type="submission" date="2023-06" db="EMBL/GenBank/DDBJ databases">
        <title>Draft genome sequence of Novosphingobium sp. strain IK01.</title>
        <authorList>
            <person name="Hatamoto M."/>
            <person name="Ikarashi T."/>
            <person name="Yamaguchi T."/>
        </authorList>
    </citation>
    <scope>NUCLEOTIDE SEQUENCE [LARGE SCALE GENOMIC DNA]</scope>
    <source>
        <strain evidence="2 3">IK01</strain>
    </source>
</reference>
<dbReference type="InterPro" id="IPR018673">
    <property type="entry name" value="DUF2141"/>
</dbReference>
<dbReference type="Proteomes" id="UP001187221">
    <property type="component" value="Unassembled WGS sequence"/>
</dbReference>
<name>A0ABQ6P7G4_9SPHN</name>
<feature type="chain" id="PRO_5047519748" evidence="1">
    <location>
        <begin position="21"/>
        <end position="157"/>
    </location>
</feature>
<dbReference type="EMBL" id="BTFW01000001">
    <property type="protein sequence ID" value="GMM60815.1"/>
    <property type="molecule type" value="Genomic_DNA"/>
</dbReference>
<evidence type="ECO:0000256" key="1">
    <source>
        <dbReference type="SAM" id="SignalP"/>
    </source>
</evidence>
<organism evidence="2 3">
    <name type="scientific">Novosphingobium pituita</name>
    <dbReference type="NCBI Taxonomy" id="3056842"/>
    <lineage>
        <taxon>Bacteria</taxon>
        <taxon>Pseudomonadati</taxon>
        <taxon>Pseudomonadota</taxon>
        <taxon>Alphaproteobacteria</taxon>
        <taxon>Sphingomonadales</taxon>
        <taxon>Sphingomonadaceae</taxon>
        <taxon>Novosphingobium</taxon>
    </lineage>
</organism>
<sequence>MMARARLAAAALMLVPVALGGGLAARAASGHSVTVIVTNVRNNAGHVHIDVCPQGLFLKDNCPYMADAPAHAGTTRVVVNGVPAGDYGIQATHDENDNHKVDRNFLGMPKEGIGFSRDAPIHLSPPSWKDAVISVRGDASFSLRMRYMLGKSGPDQR</sequence>
<dbReference type="Pfam" id="PF09912">
    <property type="entry name" value="DUF2141"/>
    <property type="match status" value="1"/>
</dbReference>
<evidence type="ECO:0000313" key="3">
    <source>
        <dbReference type="Proteomes" id="UP001187221"/>
    </source>
</evidence>
<accession>A0ABQ6P7G4</accession>
<feature type="signal peptide" evidence="1">
    <location>
        <begin position="1"/>
        <end position="20"/>
    </location>
</feature>
<evidence type="ECO:0000313" key="2">
    <source>
        <dbReference type="EMBL" id="GMM60815.1"/>
    </source>
</evidence>
<dbReference type="RefSeq" id="WP_317974580.1">
    <property type="nucleotide sequence ID" value="NZ_BTFW01000001.1"/>
</dbReference>
<keyword evidence="3" id="KW-1185">Reference proteome</keyword>
<protein>
    <submittedName>
        <fullName evidence="2">DUF2141 domain-containing protein</fullName>
    </submittedName>
</protein>
<comment type="caution">
    <text evidence="2">The sequence shown here is derived from an EMBL/GenBank/DDBJ whole genome shotgun (WGS) entry which is preliminary data.</text>
</comment>
<proteinExistence type="predicted"/>
<keyword evidence="1" id="KW-0732">Signal</keyword>
<gene>
    <name evidence="2" type="ORF">NUTIK01_15920</name>
</gene>